<feature type="compositionally biased region" description="Gly residues" evidence="1">
    <location>
        <begin position="215"/>
        <end position="226"/>
    </location>
</feature>
<dbReference type="AlphaFoldDB" id="A0A0S4X3N1"/>
<dbReference type="EMBL" id="LN899820">
    <property type="protein sequence ID" value="CUV58595.1"/>
    <property type="molecule type" value="Genomic_DNA"/>
</dbReference>
<organism evidence="2">
    <name type="scientific">Ralstonia solanacearum</name>
    <name type="common">Pseudomonas solanacearum</name>
    <dbReference type="NCBI Taxonomy" id="305"/>
    <lineage>
        <taxon>Bacteria</taxon>
        <taxon>Pseudomonadati</taxon>
        <taxon>Pseudomonadota</taxon>
        <taxon>Betaproteobacteria</taxon>
        <taxon>Burkholderiales</taxon>
        <taxon>Burkholderiaceae</taxon>
        <taxon>Ralstonia</taxon>
        <taxon>Ralstonia solanacearum species complex</taxon>
    </lineage>
</organism>
<feature type="compositionally biased region" description="Low complexity" evidence="1">
    <location>
        <begin position="204"/>
        <end position="214"/>
    </location>
</feature>
<gene>
    <name evidence="2" type="ORF">RUN215_v1_2620001</name>
</gene>
<accession>A0A0S4X3N1</accession>
<reference evidence="2" key="1">
    <citation type="submission" date="2015-10" db="EMBL/GenBank/DDBJ databases">
        <authorList>
            <person name="Gilbert D.G."/>
        </authorList>
    </citation>
    <scope>NUCLEOTIDE SEQUENCE</scope>
    <source>
        <strain evidence="2">Phyl III-seqv23</strain>
    </source>
</reference>
<evidence type="ECO:0000256" key="1">
    <source>
        <dbReference type="SAM" id="MobiDB-lite"/>
    </source>
</evidence>
<proteinExistence type="predicted"/>
<name>A0A0S4X3N1_RALSL</name>
<sequence length="335" mass="35383">MGSNADRYNRQLHPDEEALIHAKANGDKAAEKRLTDAACYRVQCWAGYSPNSPEFLARYVSDLDAKDLVPELKWVDSQKVLDGKFEYTPVQKAKDLGLSQWDQFKRGVNQFFEREVPNLPRGFVNKMASDAKQKMSESPAELIAQGAANGLSAVVGIGGGEPPAASPGSVLVNSAARQAANASLGVTADRPSNVIASSGNDDASGGNQASNSSGGTQGASGGGKQGAGLSTTPSPALPDSPYSQPNVDARVKPPYQTNPAHDTGSPLYNPRKTPEPADAETAYKDGAVRGGMGTWYAKGKEGYYQYFYDNVGTVHFSGTIPESKVPNGVQKLLGK</sequence>
<feature type="region of interest" description="Disordered" evidence="1">
    <location>
        <begin position="191"/>
        <end position="278"/>
    </location>
</feature>
<evidence type="ECO:0000313" key="2">
    <source>
        <dbReference type="EMBL" id="CUV58595.1"/>
    </source>
</evidence>
<protein>
    <submittedName>
        <fullName evidence="2">Uncharacterized protein</fullName>
    </submittedName>
</protein>